<dbReference type="RefSeq" id="WP_145041519.1">
    <property type="nucleotide sequence ID" value="NZ_CP036347.1"/>
</dbReference>
<dbReference type="Proteomes" id="UP000320722">
    <property type="component" value="Chromosome"/>
</dbReference>
<reference evidence="1 2" key="1">
    <citation type="submission" date="2019-02" db="EMBL/GenBank/DDBJ databases">
        <title>Deep-cultivation of Planctomycetes and their phenomic and genomic characterization uncovers novel biology.</title>
        <authorList>
            <person name="Wiegand S."/>
            <person name="Jogler M."/>
            <person name="Boedeker C."/>
            <person name="Pinto D."/>
            <person name="Vollmers J."/>
            <person name="Rivas-Marin E."/>
            <person name="Kohn T."/>
            <person name="Peeters S.H."/>
            <person name="Heuer A."/>
            <person name="Rast P."/>
            <person name="Oberbeckmann S."/>
            <person name="Bunk B."/>
            <person name="Jeske O."/>
            <person name="Meyerdierks A."/>
            <person name="Storesund J.E."/>
            <person name="Kallscheuer N."/>
            <person name="Luecker S."/>
            <person name="Lage O.M."/>
            <person name="Pohl T."/>
            <person name="Merkel B.J."/>
            <person name="Hornburger P."/>
            <person name="Mueller R.-W."/>
            <person name="Bruemmer F."/>
            <person name="Labrenz M."/>
            <person name="Spormann A.M."/>
            <person name="Op den Camp H."/>
            <person name="Overmann J."/>
            <person name="Amann R."/>
            <person name="Jetten M.S.M."/>
            <person name="Mascher T."/>
            <person name="Medema M.H."/>
            <person name="Devos D.P."/>
            <person name="Kaster A.-K."/>
            <person name="Ovreas L."/>
            <person name="Rohde M."/>
            <person name="Galperin M.Y."/>
            <person name="Jogler C."/>
        </authorList>
    </citation>
    <scope>NUCLEOTIDE SEQUENCE [LARGE SCALE GENOMIC DNA]</scope>
    <source>
        <strain evidence="1 2">V6</strain>
    </source>
</reference>
<gene>
    <name evidence="1" type="ORF">V6x_33980</name>
</gene>
<evidence type="ECO:0000313" key="2">
    <source>
        <dbReference type="Proteomes" id="UP000320722"/>
    </source>
</evidence>
<sequence length="220" mass="26328">MYYDLIASLPQIPHFTRAERMPITQLRLIQRLKLLKPEHARQLQEAHSLVRWRPEHVLGSTDVAIVREFEKLMTHDLNEELRSYVKFRLELQTLIAALRHKRRGVELNELSDSWGIAPRVHLIRRNWDVPHFGLTFLHPWFSQACQFYDSEDALELEQLLMDVTWRRLTQCAEHRMFGFEAVFAYVFKWNILEAWLKSDADRGKIRFKELIDQVTHVENN</sequence>
<protein>
    <recommendedName>
        <fullName evidence="3">V-type ATP synthase subunit C</fullName>
    </recommendedName>
</protein>
<dbReference type="InterPro" id="IPR024492">
    <property type="entry name" value="DUF2764"/>
</dbReference>
<organism evidence="1 2">
    <name type="scientific">Gimesia chilikensis</name>
    <dbReference type="NCBI Taxonomy" id="2605989"/>
    <lineage>
        <taxon>Bacteria</taxon>
        <taxon>Pseudomonadati</taxon>
        <taxon>Planctomycetota</taxon>
        <taxon>Planctomycetia</taxon>
        <taxon>Planctomycetales</taxon>
        <taxon>Planctomycetaceae</taxon>
        <taxon>Gimesia</taxon>
    </lineage>
</organism>
<proteinExistence type="predicted"/>
<accession>A0A517WEK5</accession>
<name>A0A517WEK5_9PLAN</name>
<dbReference type="EMBL" id="CP036347">
    <property type="protein sequence ID" value="QDU03675.1"/>
    <property type="molecule type" value="Genomic_DNA"/>
</dbReference>
<evidence type="ECO:0000313" key="1">
    <source>
        <dbReference type="EMBL" id="QDU03675.1"/>
    </source>
</evidence>
<evidence type="ECO:0008006" key="3">
    <source>
        <dbReference type="Google" id="ProtNLM"/>
    </source>
</evidence>
<dbReference type="AlphaFoldDB" id="A0A517WEK5"/>
<dbReference type="Pfam" id="PF10962">
    <property type="entry name" value="DUF2764"/>
    <property type="match status" value="1"/>
</dbReference>